<keyword evidence="5 8" id="KW-1133">Transmembrane helix</keyword>
<dbReference type="NCBIfam" id="TIGR03025">
    <property type="entry name" value="EPS_sugtrans"/>
    <property type="match status" value="1"/>
</dbReference>
<dbReference type="GO" id="GO:0016780">
    <property type="term" value="F:phosphotransferase activity, for other substituted phosphate groups"/>
    <property type="evidence" value="ECO:0007669"/>
    <property type="project" value="TreeGrafter"/>
</dbReference>
<dbReference type="AlphaFoldDB" id="A0A238W6K0"/>
<comment type="subcellular location">
    <subcellularLocation>
        <location evidence="1">Membrane</location>
        <topology evidence="1">Multi-pass membrane protein</topology>
    </subcellularLocation>
</comment>
<evidence type="ECO:0000256" key="4">
    <source>
        <dbReference type="ARBA" id="ARBA00022692"/>
    </source>
</evidence>
<evidence type="ECO:0000259" key="9">
    <source>
        <dbReference type="Pfam" id="PF02397"/>
    </source>
</evidence>
<feature type="transmembrane region" description="Helical" evidence="8">
    <location>
        <begin position="142"/>
        <end position="162"/>
    </location>
</feature>
<name>A0A238W6K0_9ACTN</name>
<keyword evidence="3 10" id="KW-0808">Transferase</keyword>
<dbReference type="InterPro" id="IPR017475">
    <property type="entry name" value="EPS_sugar_tfrase"/>
</dbReference>
<feature type="transmembrane region" description="Helical" evidence="8">
    <location>
        <begin position="48"/>
        <end position="69"/>
    </location>
</feature>
<dbReference type="PANTHER" id="PTHR30576">
    <property type="entry name" value="COLANIC BIOSYNTHESIS UDP-GLUCOSE LIPID CARRIER TRANSFERASE"/>
    <property type="match status" value="1"/>
</dbReference>
<accession>A0A238W6K0</accession>
<dbReference type="Pfam" id="PF02397">
    <property type="entry name" value="Bac_transf"/>
    <property type="match status" value="1"/>
</dbReference>
<sequence>MLLDPTGVRGGLPPVPVPRTSAGGASAHALPKWSRAAGPRTADWVRRYAAGLIAFEVLAAAGAGASVVLTRAGGVQLSSSLFWAAIGLVPAWPLVLLAVGAYSERVFGTGSDEYRRVGRAGFILLAFAGFISYAAALDLSRALVVVAVPALTLVTLVGRYAARSQLRRLRARGRCTRRVVVVGRGGAVLELAARVRREHYAGLDVVALCVTPGDRARVAEVAGVPVGGLDDVVSLATRLGADTIAVTSASETAAQYLRQLSWQLEGTGMELLVAPGLIEVAGPRLHIRPFEGLPLLSVEQPRFEGWRRVVKGGIDRIAAALALLLLAPLLLGIALAVRTSSPGPALYRQERVGLNGRTFTMLKFRSMVVDADRQLGLLRDANISDGLLFKLREDPRVTPVGRWLRRLSLDELPQLLNVLGGSMSLVGPRPPLPVEVAQYDSSVSRRLLVKPGLTGLWQVSGRSDLPWEEAVRLDLRYVENWSLAVDLLILWKTGRAVLSRSGAY</sequence>
<feature type="transmembrane region" description="Helical" evidence="8">
    <location>
        <begin position="120"/>
        <end position="136"/>
    </location>
</feature>
<reference evidence="10 11" key="1">
    <citation type="submission" date="2017-06" db="EMBL/GenBank/DDBJ databases">
        <authorList>
            <person name="Kim H.J."/>
            <person name="Triplett B.A."/>
        </authorList>
    </citation>
    <scope>NUCLEOTIDE SEQUENCE [LARGE SCALE GENOMIC DNA]</scope>
    <source>
        <strain evidence="10 11">DSM 44272</strain>
    </source>
</reference>
<keyword evidence="4 8" id="KW-0812">Transmembrane</keyword>
<dbReference type="EMBL" id="FZNO01000006">
    <property type="protein sequence ID" value="SNR41329.1"/>
    <property type="molecule type" value="Genomic_DNA"/>
</dbReference>
<protein>
    <submittedName>
        <fullName evidence="10">Undecaprenyl-phosphate galactose phosphotransferase, WbaP/exopolysaccharide biosynthesis polyprenyl glycosylphosphotransferase</fullName>
    </submittedName>
</protein>
<dbReference type="InterPro" id="IPR003362">
    <property type="entry name" value="Bact_transf"/>
</dbReference>
<evidence type="ECO:0000256" key="2">
    <source>
        <dbReference type="ARBA" id="ARBA00006464"/>
    </source>
</evidence>
<dbReference type="GO" id="GO:0016020">
    <property type="term" value="C:membrane"/>
    <property type="evidence" value="ECO:0007669"/>
    <property type="project" value="UniProtKB-SubCell"/>
</dbReference>
<keyword evidence="6 8" id="KW-0472">Membrane</keyword>
<comment type="similarity">
    <text evidence="2">Belongs to the bacterial sugar transferase family.</text>
</comment>
<dbReference type="Proteomes" id="UP000198403">
    <property type="component" value="Unassembled WGS sequence"/>
</dbReference>
<evidence type="ECO:0000313" key="11">
    <source>
        <dbReference type="Proteomes" id="UP000198403"/>
    </source>
</evidence>
<evidence type="ECO:0000256" key="3">
    <source>
        <dbReference type="ARBA" id="ARBA00022679"/>
    </source>
</evidence>
<dbReference type="PANTHER" id="PTHR30576:SF10">
    <property type="entry name" value="SLL5057 PROTEIN"/>
    <property type="match status" value="1"/>
</dbReference>
<keyword evidence="11" id="KW-1185">Reference proteome</keyword>
<evidence type="ECO:0000256" key="5">
    <source>
        <dbReference type="ARBA" id="ARBA00022989"/>
    </source>
</evidence>
<evidence type="ECO:0000256" key="8">
    <source>
        <dbReference type="SAM" id="Phobius"/>
    </source>
</evidence>
<evidence type="ECO:0000256" key="1">
    <source>
        <dbReference type="ARBA" id="ARBA00004141"/>
    </source>
</evidence>
<feature type="transmembrane region" description="Helical" evidence="8">
    <location>
        <begin position="81"/>
        <end position="99"/>
    </location>
</feature>
<proteinExistence type="inferred from homology"/>
<evidence type="ECO:0000256" key="6">
    <source>
        <dbReference type="ARBA" id="ARBA00023136"/>
    </source>
</evidence>
<dbReference type="Gene3D" id="3.40.50.720">
    <property type="entry name" value="NAD(P)-binding Rossmann-like Domain"/>
    <property type="match status" value="1"/>
</dbReference>
<dbReference type="Pfam" id="PF13727">
    <property type="entry name" value="CoA_binding_3"/>
    <property type="match status" value="1"/>
</dbReference>
<organism evidence="10 11">
    <name type="scientific">Blastococcus mobilis</name>
    <dbReference type="NCBI Taxonomy" id="1938746"/>
    <lineage>
        <taxon>Bacteria</taxon>
        <taxon>Bacillati</taxon>
        <taxon>Actinomycetota</taxon>
        <taxon>Actinomycetes</taxon>
        <taxon>Geodermatophilales</taxon>
        <taxon>Geodermatophilaceae</taxon>
        <taxon>Blastococcus</taxon>
    </lineage>
</organism>
<evidence type="ECO:0000313" key="10">
    <source>
        <dbReference type="EMBL" id="SNR41329.1"/>
    </source>
</evidence>
<gene>
    <name evidence="10" type="ORF">SAMN06272737_10695</name>
</gene>
<feature type="domain" description="Bacterial sugar transferase" evidence="9">
    <location>
        <begin position="313"/>
        <end position="498"/>
    </location>
</feature>
<feature type="transmembrane region" description="Helical" evidence="8">
    <location>
        <begin position="317"/>
        <end position="337"/>
    </location>
</feature>
<feature type="region of interest" description="Disordered" evidence="7">
    <location>
        <begin position="1"/>
        <end position="26"/>
    </location>
</feature>
<evidence type="ECO:0000256" key="7">
    <source>
        <dbReference type="SAM" id="MobiDB-lite"/>
    </source>
</evidence>